<evidence type="ECO:0000313" key="2">
    <source>
        <dbReference type="Proteomes" id="UP000215590"/>
    </source>
</evidence>
<dbReference type="AlphaFoldDB" id="A0A256EZE8"/>
<protein>
    <submittedName>
        <fullName evidence="1">Uncharacterized protein</fullName>
    </submittedName>
</protein>
<keyword evidence="2" id="KW-1185">Reference proteome</keyword>
<dbReference type="OrthoDB" id="7823211at2"/>
<dbReference type="Proteomes" id="UP000215590">
    <property type="component" value="Unassembled WGS sequence"/>
</dbReference>
<gene>
    <name evidence="1" type="ORF">CEV31_4054</name>
</gene>
<dbReference type="RefSeq" id="WP_094509930.1">
    <property type="nucleotide sequence ID" value="NZ_JBHEEK010000030.1"/>
</dbReference>
<comment type="caution">
    <text evidence="1">The sequence shown here is derived from an EMBL/GenBank/DDBJ whole genome shotgun (WGS) entry which is preliminary data.</text>
</comment>
<name>A0A256EZE8_9HYPH</name>
<organism evidence="1 2">
    <name type="scientific">Brucella thiophenivorans</name>
    <dbReference type="NCBI Taxonomy" id="571255"/>
    <lineage>
        <taxon>Bacteria</taxon>
        <taxon>Pseudomonadati</taxon>
        <taxon>Pseudomonadota</taxon>
        <taxon>Alphaproteobacteria</taxon>
        <taxon>Hyphomicrobiales</taxon>
        <taxon>Brucellaceae</taxon>
        <taxon>Brucella/Ochrobactrum group</taxon>
        <taxon>Brucella</taxon>
    </lineage>
</organism>
<accession>A0A256EZE8</accession>
<reference evidence="1 2" key="1">
    <citation type="submission" date="2017-07" db="EMBL/GenBank/DDBJ databases">
        <title>Phylogenetic study on the rhizospheric bacterium Ochrobactrum sp. A44.</title>
        <authorList>
            <person name="Krzyzanowska D.M."/>
            <person name="Ossowicki A."/>
            <person name="Rajewska M."/>
            <person name="Maciag T."/>
            <person name="Kaczynski Z."/>
            <person name="Czerwicka M."/>
            <person name="Jafra S."/>
        </authorList>
    </citation>
    <scope>NUCLEOTIDE SEQUENCE [LARGE SCALE GENOMIC DNA]</scope>
    <source>
        <strain evidence="1 2">DSM 7216</strain>
    </source>
</reference>
<proteinExistence type="predicted"/>
<sequence length="210" mass="24104">MLTPEDGRTDGNKLSYLQQPDGFRPFDPELFDVLTYAAGQPDRRRLQEIEDIGAIPQAKYFNELLPDDIAGRQIFMDRCTSALGHTDLIFFDPDNGLEVSLRKGRKNSSKYLYLDEVAEFYGMGKSLLIYQHFPRIERKAFLAQRSEQLRASAPGCSMWAFTTAHVVFFLILHPRSPDRLRLAAEAAAHRWEPRFIKAEYLEDKTLTGDN</sequence>
<evidence type="ECO:0000313" key="1">
    <source>
        <dbReference type="EMBL" id="OYR07984.1"/>
    </source>
</evidence>
<dbReference type="EMBL" id="NNRJ01000073">
    <property type="protein sequence ID" value="OYR07984.1"/>
    <property type="molecule type" value="Genomic_DNA"/>
</dbReference>